<feature type="non-terminal residue" evidence="2">
    <location>
        <position position="67"/>
    </location>
</feature>
<proteinExistence type="predicted"/>
<feature type="compositionally biased region" description="Basic and acidic residues" evidence="1">
    <location>
        <begin position="1"/>
        <end position="12"/>
    </location>
</feature>
<reference evidence="2" key="1">
    <citation type="journal article" date="2013" name="BMC Genomics">
        <title>Unscrambling butterfly oogenesis.</title>
        <authorList>
            <person name="Carter J.M."/>
            <person name="Baker S.C."/>
            <person name="Pink R."/>
            <person name="Carter D.R."/>
            <person name="Collins A."/>
            <person name="Tomlin J."/>
            <person name="Gibbs M."/>
            <person name="Breuker C.J."/>
        </authorList>
    </citation>
    <scope>NUCLEOTIDE SEQUENCE</scope>
    <source>
        <tissue evidence="2">Ovary</tissue>
    </source>
</reference>
<feature type="compositionally biased region" description="Basic and acidic residues" evidence="1">
    <location>
        <begin position="23"/>
        <end position="39"/>
    </location>
</feature>
<accession>S4PC27</accession>
<name>S4PC27_9NEOP</name>
<sequence>TVEYVETLKQECESSEQNVVSLDENKETERNFDSLEQESKPTNQNVISKHENETDENVSEDIIESEI</sequence>
<organism evidence="2">
    <name type="scientific">Pararge aegeria</name>
    <name type="common">speckled wood butterfly</name>
    <dbReference type="NCBI Taxonomy" id="116150"/>
    <lineage>
        <taxon>Eukaryota</taxon>
        <taxon>Metazoa</taxon>
        <taxon>Ecdysozoa</taxon>
        <taxon>Arthropoda</taxon>
        <taxon>Hexapoda</taxon>
        <taxon>Insecta</taxon>
        <taxon>Pterygota</taxon>
        <taxon>Neoptera</taxon>
        <taxon>Endopterygota</taxon>
        <taxon>Lepidoptera</taxon>
        <taxon>Glossata</taxon>
        <taxon>Ditrysia</taxon>
        <taxon>Papilionoidea</taxon>
        <taxon>Nymphalidae</taxon>
        <taxon>Satyrinae</taxon>
        <taxon>Satyrini</taxon>
        <taxon>Parargina</taxon>
        <taxon>Pararge</taxon>
    </lineage>
</organism>
<feature type="region of interest" description="Disordered" evidence="1">
    <location>
        <begin position="1"/>
        <end position="67"/>
    </location>
</feature>
<feature type="non-terminal residue" evidence="2">
    <location>
        <position position="1"/>
    </location>
</feature>
<evidence type="ECO:0000313" key="2">
    <source>
        <dbReference type="EMBL" id="JAA90006.1"/>
    </source>
</evidence>
<dbReference type="EMBL" id="GAIX01002554">
    <property type="protein sequence ID" value="JAA90006.1"/>
    <property type="molecule type" value="Transcribed_RNA"/>
</dbReference>
<reference evidence="2" key="2">
    <citation type="submission" date="2013-05" db="EMBL/GenBank/DDBJ databases">
        <authorList>
            <person name="Carter J.-M."/>
            <person name="Baker S.C."/>
            <person name="Pink R."/>
            <person name="Carter D.R.F."/>
            <person name="Collins A."/>
            <person name="Tomlin J."/>
            <person name="Gibbs M."/>
            <person name="Breuker C.J."/>
        </authorList>
    </citation>
    <scope>NUCLEOTIDE SEQUENCE</scope>
    <source>
        <tissue evidence="2">Ovary</tissue>
    </source>
</reference>
<protein>
    <submittedName>
        <fullName evidence="2">FK506-binding protein 5</fullName>
    </submittedName>
</protein>
<evidence type="ECO:0000256" key="1">
    <source>
        <dbReference type="SAM" id="MobiDB-lite"/>
    </source>
</evidence>
<feature type="compositionally biased region" description="Acidic residues" evidence="1">
    <location>
        <begin position="53"/>
        <end position="67"/>
    </location>
</feature>
<dbReference type="AlphaFoldDB" id="S4PC27"/>